<dbReference type="Proteomes" id="UP001549119">
    <property type="component" value="Unassembled WGS sequence"/>
</dbReference>
<name>A0ABV2N9C9_9HYPH</name>
<sequence length="44" mass="4808">MAEICITEDQNGRWTVYTAGLVVTDLTREAAEAFAASYRRVTAG</sequence>
<dbReference type="EMBL" id="JBEPNW010000002">
    <property type="protein sequence ID" value="MET3863098.1"/>
    <property type="molecule type" value="Genomic_DNA"/>
</dbReference>
<accession>A0ABV2N9C9</accession>
<reference evidence="1 2" key="1">
    <citation type="submission" date="2024-06" db="EMBL/GenBank/DDBJ databases">
        <title>Genomics of switchgrass bacterial isolates.</title>
        <authorList>
            <person name="Shade A."/>
        </authorList>
    </citation>
    <scope>NUCLEOTIDE SEQUENCE [LARGE SCALE GENOMIC DNA]</scope>
    <source>
        <strain evidence="1 2">PvP084</strain>
    </source>
</reference>
<organism evidence="1 2">
    <name type="scientific">Methylobacterium radiotolerans</name>
    <dbReference type="NCBI Taxonomy" id="31998"/>
    <lineage>
        <taxon>Bacteria</taxon>
        <taxon>Pseudomonadati</taxon>
        <taxon>Pseudomonadota</taxon>
        <taxon>Alphaproteobacteria</taxon>
        <taxon>Hyphomicrobiales</taxon>
        <taxon>Methylobacteriaceae</taxon>
        <taxon>Methylobacterium</taxon>
    </lineage>
</organism>
<gene>
    <name evidence="1" type="ORF">ABIC20_000407</name>
</gene>
<evidence type="ECO:0008006" key="3">
    <source>
        <dbReference type="Google" id="ProtNLM"/>
    </source>
</evidence>
<protein>
    <recommendedName>
        <fullName evidence="3">DUF2188 domain-containing protein</fullName>
    </recommendedName>
</protein>
<evidence type="ECO:0000313" key="2">
    <source>
        <dbReference type="Proteomes" id="UP001549119"/>
    </source>
</evidence>
<dbReference type="RefSeq" id="WP_020096204.1">
    <property type="nucleotide sequence ID" value="NZ_BJXP01000061.1"/>
</dbReference>
<comment type="caution">
    <text evidence="1">The sequence shown here is derived from an EMBL/GenBank/DDBJ whole genome shotgun (WGS) entry which is preliminary data.</text>
</comment>
<dbReference type="GeneID" id="91146368"/>
<proteinExistence type="predicted"/>
<keyword evidence="2" id="KW-1185">Reference proteome</keyword>
<evidence type="ECO:0000313" key="1">
    <source>
        <dbReference type="EMBL" id="MET3863098.1"/>
    </source>
</evidence>